<evidence type="ECO:0000256" key="7">
    <source>
        <dbReference type="ARBA" id="ARBA00023308"/>
    </source>
</evidence>
<dbReference type="InterPro" id="IPR018484">
    <property type="entry name" value="FGGY_N"/>
</dbReference>
<proteinExistence type="inferred from homology"/>
<evidence type="ECO:0000256" key="1">
    <source>
        <dbReference type="ARBA" id="ARBA00009156"/>
    </source>
</evidence>
<organism evidence="10 11">
    <name type="scientific">Parafrankia irregularis</name>
    <dbReference type="NCBI Taxonomy" id="795642"/>
    <lineage>
        <taxon>Bacteria</taxon>
        <taxon>Bacillati</taxon>
        <taxon>Actinomycetota</taxon>
        <taxon>Actinomycetes</taxon>
        <taxon>Frankiales</taxon>
        <taxon>Frankiaceae</taxon>
        <taxon>Parafrankia</taxon>
    </lineage>
</organism>
<dbReference type="Pfam" id="PF00370">
    <property type="entry name" value="FGGY_N"/>
    <property type="match status" value="1"/>
</dbReference>
<dbReference type="GO" id="GO:0008993">
    <property type="term" value="F:rhamnulokinase activity"/>
    <property type="evidence" value="ECO:0007669"/>
    <property type="project" value="InterPro"/>
</dbReference>
<dbReference type="GO" id="GO:0005524">
    <property type="term" value="F:ATP binding"/>
    <property type="evidence" value="ECO:0007669"/>
    <property type="project" value="UniProtKB-KW"/>
</dbReference>
<keyword evidence="7" id="KW-0684">Rhamnose metabolism</keyword>
<comment type="similarity">
    <text evidence="1">Belongs to the FGGY kinase family.</text>
</comment>
<dbReference type="GO" id="GO:0005829">
    <property type="term" value="C:cytosol"/>
    <property type="evidence" value="ECO:0007669"/>
    <property type="project" value="TreeGrafter"/>
</dbReference>
<dbReference type="PANTHER" id="PTHR10196:SF93">
    <property type="entry name" value="L-RHAMNULOKINASE"/>
    <property type="match status" value="1"/>
</dbReference>
<dbReference type="GO" id="GO:0004370">
    <property type="term" value="F:glycerol kinase activity"/>
    <property type="evidence" value="ECO:0007669"/>
    <property type="project" value="TreeGrafter"/>
</dbReference>
<keyword evidence="5" id="KW-0067">ATP-binding</keyword>
<evidence type="ECO:0000259" key="9">
    <source>
        <dbReference type="Pfam" id="PF02782"/>
    </source>
</evidence>
<keyword evidence="4 10" id="KW-0418">Kinase</keyword>
<evidence type="ECO:0000313" key="10">
    <source>
        <dbReference type="EMBL" id="CUU55135.1"/>
    </source>
</evidence>
<evidence type="ECO:0000256" key="2">
    <source>
        <dbReference type="ARBA" id="ARBA00022679"/>
    </source>
</evidence>
<dbReference type="EMBL" id="FAOZ01000004">
    <property type="protein sequence ID" value="CUU55135.1"/>
    <property type="molecule type" value="Genomic_DNA"/>
</dbReference>
<evidence type="ECO:0000313" key="11">
    <source>
        <dbReference type="Proteomes" id="UP000198802"/>
    </source>
</evidence>
<keyword evidence="3" id="KW-0547">Nucleotide-binding</keyword>
<evidence type="ECO:0000256" key="4">
    <source>
        <dbReference type="ARBA" id="ARBA00022777"/>
    </source>
</evidence>
<dbReference type="Gene3D" id="3.30.420.40">
    <property type="match status" value="2"/>
</dbReference>
<dbReference type="InterPro" id="IPR043129">
    <property type="entry name" value="ATPase_NBD"/>
</dbReference>
<dbReference type="CDD" id="cd07771">
    <property type="entry name" value="ASKHA_NBD_FGGY_RhaB-like"/>
    <property type="match status" value="1"/>
</dbReference>
<sequence length="512" mass="52785">MTLVAAVDIGASGGRVLTARVGPDRLDLTEAHRFPNTPLALPDGLHWDLGHLYSEVVEGLRAVAAAGDVPRSVAIDSWAVDYGLLDPAGRLLGLPYHYRDARTSPAVIAAVHAASDPDELYRANGLQFLPFTTLYQLAAEAGAGVGAGKPGPRTSAALAGAARLLLVPDLFGYWLTGAQVAELTNASTTGLLDVRDQTWSAALARLAGIEPGLLAPLVTPGTVIGGLRPGIAEQTGLPTSTAVTAVGSHDTASAVVGVPAEGENWAYISCGTWSLVGVELDAPVLTTASRRAGFTNEAGVDGRIRYLHNVMGLWMLQECLRQWAPRADQRPALLADLLGQAGALASGGPVIDPDDPQFLPPGDMPARVAAAARASGQREPVTPAETVRCVLDSLAAAYARTIETAETLSGRRVDVVHIVGGGSRNALLCQLTADALGRPVLAGPAEATAIGNILVQARAHGALSSPGGRGGDVSLDALRALVRRTTRPARYVPARSRPAPAAAPVLVRPGGD</sequence>
<dbReference type="InterPro" id="IPR018485">
    <property type="entry name" value="FGGY_C"/>
</dbReference>
<keyword evidence="11" id="KW-1185">Reference proteome</keyword>
<dbReference type="InterPro" id="IPR013449">
    <property type="entry name" value="Rhamnulokinase"/>
</dbReference>
<dbReference type="AlphaFoldDB" id="A0A0S4QJ16"/>
<name>A0A0S4QJ16_9ACTN</name>
<dbReference type="RefSeq" id="WP_091273313.1">
    <property type="nucleotide sequence ID" value="NZ_FAOZ01000004.1"/>
</dbReference>
<dbReference type="Pfam" id="PF02782">
    <property type="entry name" value="FGGY_C"/>
    <property type="match status" value="1"/>
</dbReference>
<dbReference type="PANTHER" id="PTHR10196">
    <property type="entry name" value="SUGAR KINASE"/>
    <property type="match status" value="1"/>
</dbReference>
<evidence type="ECO:0000256" key="3">
    <source>
        <dbReference type="ARBA" id="ARBA00022741"/>
    </source>
</evidence>
<dbReference type="SUPFAM" id="SSF53067">
    <property type="entry name" value="Actin-like ATPase domain"/>
    <property type="match status" value="2"/>
</dbReference>
<reference evidence="11" key="1">
    <citation type="submission" date="2015-11" db="EMBL/GenBank/DDBJ databases">
        <authorList>
            <person name="Varghese N."/>
        </authorList>
    </citation>
    <scope>NUCLEOTIDE SEQUENCE [LARGE SCALE GENOMIC DNA]</scope>
    <source>
        <strain evidence="11">DSM 45899</strain>
    </source>
</reference>
<dbReference type="Proteomes" id="UP000198802">
    <property type="component" value="Unassembled WGS sequence"/>
</dbReference>
<feature type="domain" description="Carbohydrate kinase FGGY C-terminal" evidence="9">
    <location>
        <begin position="266"/>
        <end position="459"/>
    </location>
</feature>
<keyword evidence="6" id="KW-1015">Disulfide bond</keyword>
<evidence type="ECO:0000259" key="8">
    <source>
        <dbReference type="Pfam" id="PF00370"/>
    </source>
</evidence>
<accession>A0A0S4QJ16</accession>
<evidence type="ECO:0000256" key="6">
    <source>
        <dbReference type="ARBA" id="ARBA00023157"/>
    </source>
</evidence>
<keyword evidence="2" id="KW-0808">Transferase</keyword>
<dbReference type="GO" id="GO:0019301">
    <property type="term" value="P:rhamnose catabolic process"/>
    <property type="evidence" value="ECO:0007669"/>
    <property type="project" value="InterPro"/>
</dbReference>
<gene>
    <name evidence="10" type="ORF">Ga0074812_104216</name>
</gene>
<feature type="domain" description="Carbohydrate kinase FGGY N-terminal" evidence="8">
    <location>
        <begin position="46"/>
        <end position="257"/>
    </location>
</feature>
<evidence type="ECO:0000256" key="5">
    <source>
        <dbReference type="ARBA" id="ARBA00022840"/>
    </source>
</evidence>
<dbReference type="GO" id="GO:0006071">
    <property type="term" value="P:glycerol metabolic process"/>
    <property type="evidence" value="ECO:0007669"/>
    <property type="project" value="TreeGrafter"/>
</dbReference>
<protein>
    <submittedName>
        <fullName evidence="10">Rhamnulokinase</fullName>
    </submittedName>
</protein>